<gene>
    <name evidence="2" type="ORF">BACDOR_04714</name>
</gene>
<organism evidence="2 3">
    <name type="scientific">Phocaeicola dorei DSM 17855</name>
    <dbReference type="NCBI Taxonomy" id="483217"/>
    <lineage>
        <taxon>Bacteria</taxon>
        <taxon>Pseudomonadati</taxon>
        <taxon>Bacteroidota</taxon>
        <taxon>Bacteroidia</taxon>
        <taxon>Bacteroidales</taxon>
        <taxon>Bacteroidaceae</taxon>
        <taxon>Phocaeicola</taxon>
    </lineage>
</organism>
<proteinExistence type="predicted"/>
<accession>B6W563</accession>
<name>B6W563_9BACT</name>
<keyword evidence="1" id="KW-0472">Membrane</keyword>
<evidence type="ECO:0000313" key="3">
    <source>
        <dbReference type="Proteomes" id="UP000004849"/>
    </source>
</evidence>
<dbReference type="Proteomes" id="UP000004849">
    <property type="component" value="Unassembled WGS sequence"/>
</dbReference>
<feature type="transmembrane region" description="Helical" evidence="1">
    <location>
        <begin position="7"/>
        <end position="28"/>
    </location>
</feature>
<sequence>MFGYICLLYIVTYVWNVCTNMSALFLFFHKVENDVNSVFIS</sequence>
<evidence type="ECO:0000313" key="2">
    <source>
        <dbReference type="EMBL" id="EEB22836.1"/>
    </source>
</evidence>
<reference evidence="2 3" key="1">
    <citation type="submission" date="2008-10" db="EMBL/GenBank/DDBJ databases">
        <title>Draft genome sequence of Bacteroides dorei (DSM 17855).</title>
        <authorList>
            <person name="Sudarsanam P."/>
            <person name="Ley R."/>
            <person name="Guruge J."/>
            <person name="Turnbaugh P.J."/>
            <person name="Mahowald M."/>
            <person name="Liep D."/>
            <person name="Gordon J."/>
        </authorList>
    </citation>
    <scope>NUCLEOTIDE SEQUENCE [LARGE SCALE GENOMIC DNA]</scope>
    <source>
        <strain evidence="2 3">DSM 17855</strain>
    </source>
</reference>
<reference evidence="2 3" key="2">
    <citation type="submission" date="2008-10" db="EMBL/GenBank/DDBJ databases">
        <authorList>
            <person name="Fulton L."/>
            <person name="Clifton S."/>
            <person name="Fulton B."/>
            <person name="Xu J."/>
            <person name="Minx P."/>
            <person name="Pepin K.H."/>
            <person name="Johnson M."/>
            <person name="Thiruvilangam P."/>
            <person name="Bhonagiri V."/>
            <person name="Nash W.E."/>
            <person name="Mardis E.R."/>
            <person name="Wilson R.K."/>
        </authorList>
    </citation>
    <scope>NUCLEOTIDE SEQUENCE [LARGE SCALE GENOMIC DNA]</scope>
    <source>
        <strain evidence="2 3">DSM 17855</strain>
    </source>
</reference>
<keyword evidence="1" id="KW-1133">Transmembrane helix</keyword>
<protein>
    <submittedName>
        <fullName evidence="2">Uncharacterized protein</fullName>
    </submittedName>
</protein>
<dbReference type="AlphaFoldDB" id="B6W563"/>
<dbReference type="HOGENOM" id="CLU_3265567_0_0_10"/>
<keyword evidence="1" id="KW-0812">Transmembrane</keyword>
<evidence type="ECO:0000256" key="1">
    <source>
        <dbReference type="SAM" id="Phobius"/>
    </source>
</evidence>
<dbReference type="EMBL" id="ABWZ01000087">
    <property type="protein sequence ID" value="EEB22836.1"/>
    <property type="molecule type" value="Genomic_DNA"/>
</dbReference>